<dbReference type="PANTHER" id="PTHR47829:SF1">
    <property type="entry name" value="HAD FAMILY PHOSPHATASE"/>
    <property type="match status" value="1"/>
</dbReference>
<dbReference type="PANTHER" id="PTHR47829">
    <property type="entry name" value="HYDROLASE, PUTATIVE (AFU_ORTHOLOGUE AFUA_1G12880)-RELATED"/>
    <property type="match status" value="1"/>
</dbReference>
<protein>
    <submittedName>
        <fullName evidence="3">Phosphotransferase family protein</fullName>
    </submittedName>
</protein>
<dbReference type="InterPro" id="IPR052898">
    <property type="entry name" value="ACAD10-like"/>
</dbReference>
<sequence>MSGTGGGAAAERPPGTSTEPADVPDVGGAAPMRPEDRFDVDRVARWLSENASGTAGLDGTPDVRQFLGGASNLTYLLRYGGGPASGGCDLVLRRPPTGTKARGAHDMRREHDLQAALAPVFPLVPTMVAYCGDEAVIGSEFYVMERIEGTILRRDVPPELGLDPAGVNALCRKAIDTLVALHDVDLEAAALGRLDRGEGYVRRQVEGWSGRYRRARTPDVGDFEATMAWLAAHQPPDLPHVLVHNDFRFDNLVLDPADPTRVVGVLDWELATVGDPLIDLGSALAYWVEADDDPAFLAIRLQPTHAPGMLTRAEVVERYCAARGLDVTPEQWLFYDVFGAFRLAGIAQQIYYRFHHGQTSNPAYGRFGDVVRILDRRCTTLIDRQP</sequence>
<keyword evidence="4" id="KW-1185">Reference proteome</keyword>
<dbReference type="RefSeq" id="WP_345202269.1">
    <property type="nucleotide sequence ID" value="NZ_BAABGM010000003.1"/>
</dbReference>
<dbReference type="Proteomes" id="UP001500945">
    <property type="component" value="Unassembled WGS sequence"/>
</dbReference>
<evidence type="ECO:0000313" key="4">
    <source>
        <dbReference type="Proteomes" id="UP001500945"/>
    </source>
</evidence>
<dbReference type="Pfam" id="PF01636">
    <property type="entry name" value="APH"/>
    <property type="match status" value="1"/>
</dbReference>
<reference evidence="4" key="1">
    <citation type="journal article" date="2019" name="Int. J. Syst. Evol. Microbiol.">
        <title>The Global Catalogue of Microorganisms (GCM) 10K type strain sequencing project: providing services to taxonomists for standard genome sequencing and annotation.</title>
        <authorList>
            <consortium name="The Broad Institute Genomics Platform"/>
            <consortium name="The Broad Institute Genome Sequencing Center for Infectious Disease"/>
            <person name="Wu L."/>
            <person name="Ma J."/>
        </authorList>
    </citation>
    <scope>NUCLEOTIDE SEQUENCE [LARGE SCALE GENOMIC DNA]</scope>
    <source>
        <strain evidence="4">JCM 17809</strain>
    </source>
</reference>
<gene>
    <name evidence="3" type="ORF">GCM10023168_06840</name>
</gene>
<dbReference type="InterPro" id="IPR002575">
    <property type="entry name" value="Aminoglycoside_PTrfase"/>
</dbReference>
<accession>A0ABP8K296</accession>
<dbReference type="InterPro" id="IPR041726">
    <property type="entry name" value="ACAD10_11_N"/>
</dbReference>
<dbReference type="SUPFAM" id="SSF56112">
    <property type="entry name" value="Protein kinase-like (PK-like)"/>
    <property type="match status" value="1"/>
</dbReference>
<comment type="caution">
    <text evidence="3">The sequence shown here is derived from an EMBL/GenBank/DDBJ whole genome shotgun (WGS) entry which is preliminary data.</text>
</comment>
<evidence type="ECO:0000313" key="3">
    <source>
        <dbReference type="EMBL" id="GAA4399464.1"/>
    </source>
</evidence>
<dbReference type="InterPro" id="IPR011009">
    <property type="entry name" value="Kinase-like_dom_sf"/>
</dbReference>
<name>A0ABP8K296_9MICO</name>
<dbReference type="EMBL" id="BAABGM010000003">
    <property type="protein sequence ID" value="GAA4399464.1"/>
    <property type="molecule type" value="Genomic_DNA"/>
</dbReference>
<organism evidence="3 4">
    <name type="scientific">Fodinibacter luteus</name>
    <dbReference type="NCBI Taxonomy" id="552064"/>
    <lineage>
        <taxon>Bacteria</taxon>
        <taxon>Bacillati</taxon>
        <taxon>Actinomycetota</taxon>
        <taxon>Actinomycetes</taxon>
        <taxon>Micrococcales</taxon>
        <taxon>Intrasporangiaceae</taxon>
        <taxon>Fodinibacter (ex Wang et al. 2009)</taxon>
    </lineage>
</organism>
<proteinExistence type="predicted"/>
<dbReference type="Gene3D" id="3.90.1200.10">
    <property type="match status" value="1"/>
</dbReference>
<evidence type="ECO:0000259" key="2">
    <source>
        <dbReference type="Pfam" id="PF01636"/>
    </source>
</evidence>
<dbReference type="CDD" id="cd05154">
    <property type="entry name" value="ACAD10_11_N-like"/>
    <property type="match status" value="1"/>
</dbReference>
<feature type="domain" description="Aminoglycoside phosphotransferase" evidence="2">
    <location>
        <begin position="62"/>
        <end position="300"/>
    </location>
</feature>
<dbReference type="Gene3D" id="3.30.200.20">
    <property type="entry name" value="Phosphorylase Kinase, domain 1"/>
    <property type="match status" value="1"/>
</dbReference>
<feature type="region of interest" description="Disordered" evidence="1">
    <location>
        <begin position="1"/>
        <end position="35"/>
    </location>
</feature>
<evidence type="ECO:0000256" key="1">
    <source>
        <dbReference type="SAM" id="MobiDB-lite"/>
    </source>
</evidence>